<organism evidence="5 6">
    <name type="scientific">Microvirga puerhi</name>
    <dbReference type="NCBI Taxonomy" id="2876078"/>
    <lineage>
        <taxon>Bacteria</taxon>
        <taxon>Pseudomonadati</taxon>
        <taxon>Pseudomonadota</taxon>
        <taxon>Alphaproteobacteria</taxon>
        <taxon>Hyphomicrobiales</taxon>
        <taxon>Methylobacteriaceae</taxon>
        <taxon>Microvirga</taxon>
    </lineage>
</organism>
<reference evidence="5 6" key="1">
    <citation type="submission" date="2021-09" db="EMBL/GenBank/DDBJ databases">
        <title>The complete genome sequence of a new microorganism.</title>
        <authorList>
            <person name="Zi Z."/>
        </authorList>
    </citation>
    <scope>NUCLEOTIDE SEQUENCE [LARGE SCALE GENOMIC DNA]</scope>
    <source>
        <strain evidence="5 6">WGZ8</strain>
    </source>
</reference>
<keyword evidence="3" id="KW-0804">Transcription</keyword>
<evidence type="ECO:0000256" key="3">
    <source>
        <dbReference type="ARBA" id="ARBA00023163"/>
    </source>
</evidence>
<name>A0ABS7VLH9_9HYPH</name>
<sequence>MDEGGYSQFCPVAKGAEIVATRWTPLVLRELMCGEMSFNDIHRGVPRMSRALLAERLRQLESGGIITRVPREGGADKGNLWKLTDAGEALREVIEVLGRWGLVHGRQRVTDDDYDSTVLMWALRRRVDRDALPARRVVVRFDLSGIPRCRTGVRLHWLVLERALVDVCLKDPGHPVDCIVSGGIATLIDVYLGHVSWREATQGALAIDGSRDVTDHLERWLRLDRIVGRDLPLIPPRSG</sequence>
<dbReference type="RefSeq" id="WP_224312675.1">
    <property type="nucleotide sequence ID" value="NZ_JAIRBM010000005.1"/>
</dbReference>
<dbReference type="PROSITE" id="PS51118">
    <property type="entry name" value="HTH_HXLR"/>
    <property type="match status" value="1"/>
</dbReference>
<proteinExistence type="predicted"/>
<keyword evidence="1" id="KW-0805">Transcription regulation</keyword>
<dbReference type="SUPFAM" id="SSF46785">
    <property type="entry name" value="Winged helix' DNA-binding domain"/>
    <property type="match status" value="1"/>
</dbReference>
<comment type="caution">
    <text evidence="5">The sequence shown here is derived from an EMBL/GenBank/DDBJ whole genome shotgun (WGS) entry which is preliminary data.</text>
</comment>
<dbReference type="PANTHER" id="PTHR33204">
    <property type="entry name" value="TRANSCRIPTIONAL REGULATOR, MARR FAMILY"/>
    <property type="match status" value="1"/>
</dbReference>
<evidence type="ECO:0000256" key="2">
    <source>
        <dbReference type="ARBA" id="ARBA00023125"/>
    </source>
</evidence>
<accession>A0ABS7VLH9</accession>
<dbReference type="Proteomes" id="UP000704176">
    <property type="component" value="Unassembled WGS sequence"/>
</dbReference>
<protein>
    <submittedName>
        <fullName evidence="5">Helix-turn-helix transcriptional regulator</fullName>
    </submittedName>
</protein>
<dbReference type="InterPro" id="IPR036390">
    <property type="entry name" value="WH_DNA-bd_sf"/>
</dbReference>
<evidence type="ECO:0000256" key="1">
    <source>
        <dbReference type="ARBA" id="ARBA00023015"/>
    </source>
</evidence>
<evidence type="ECO:0000313" key="5">
    <source>
        <dbReference type="EMBL" id="MBZ6076349.1"/>
    </source>
</evidence>
<evidence type="ECO:0000313" key="6">
    <source>
        <dbReference type="Proteomes" id="UP000704176"/>
    </source>
</evidence>
<dbReference type="InterPro" id="IPR036388">
    <property type="entry name" value="WH-like_DNA-bd_sf"/>
</dbReference>
<dbReference type="InterPro" id="IPR002577">
    <property type="entry name" value="HTH_HxlR"/>
</dbReference>
<gene>
    <name evidence="5" type="ORF">K9B37_08610</name>
</gene>
<feature type="domain" description="HTH hxlR-type" evidence="4">
    <location>
        <begin position="10"/>
        <end position="109"/>
    </location>
</feature>
<evidence type="ECO:0000259" key="4">
    <source>
        <dbReference type="PROSITE" id="PS51118"/>
    </source>
</evidence>
<dbReference type="Gene3D" id="1.10.10.10">
    <property type="entry name" value="Winged helix-like DNA-binding domain superfamily/Winged helix DNA-binding domain"/>
    <property type="match status" value="1"/>
</dbReference>
<keyword evidence="6" id="KW-1185">Reference proteome</keyword>
<dbReference type="Pfam" id="PF01638">
    <property type="entry name" value="HxlR"/>
    <property type="match status" value="1"/>
</dbReference>
<dbReference type="PANTHER" id="PTHR33204:SF18">
    <property type="entry name" value="TRANSCRIPTIONAL REGULATORY PROTEIN"/>
    <property type="match status" value="1"/>
</dbReference>
<dbReference type="SUPFAM" id="SSF55718">
    <property type="entry name" value="SCP-like"/>
    <property type="match status" value="1"/>
</dbReference>
<keyword evidence="2" id="KW-0238">DNA-binding</keyword>
<dbReference type="InterPro" id="IPR036527">
    <property type="entry name" value="SCP2_sterol-bd_dom_sf"/>
</dbReference>
<dbReference type="EMBL" id="JAIRBM010000005">
    <property type="protein sequence ID" value="MBZ6076349.1"/>
    <property type="molecule type" value="Genomic_DNA"/>
</dbReference>